<organism evidence="8 11">
    <name type="scientific">Adineta steineri</name>
    <dbReference type="NCBI Taxonomy" id="433720"/>
    <lineage>
        <taxon>Eukaryota</taxon>
        <taxon>Metazoa</taxon>
        <taxon>Spiralia</taxon>
        <taxon>Gnathifera</taxon>
        <taxon>Rotifera</taxon>
        <taxon>Eurotatoria</taxon>
        <taxon>Bdelloidea</taxon>
        <taxon>Adinetida</taxon>
        <taxon>Adinetidae</taxon>
        <taxon>Adineta</taxon>
    </lineage>
</organism>
<sequence>MEKLPILFIFDFDETLSVRASCYPIEELAPNKEKLNLDDINHGYVHVHHCWNRRMNEVHKQLAEQGINTEQLIEAFRTIELNPGTAELFRDIHINNHKIIIISNACDLLIEECLRAQNLLQYVDEIKSNPVRQREPLIIIDEYENPLQTNCTFCQPNLCKGSIIDQYRNSNRYDKIIFVGDGDNDVCAALRLDKADYAFAKYDEESETTYKMYDLLKNQYFKQLKTELLLWKTMKDVHDILKKKNIL</sequence>
<evidence type="ECO:0000256" key="3">
    <source>
        <dbReference type="ARBA" id="ARBA00022723"/>
    </source>
</evidence>
<dbReference type="GO" id="GO:0016791">
    <property type="term" value="F:phosphatase activity"/>
    <property type="evidence" value="ECO:0007669"/>
    <property type="project" value="InterPro"/>
</dbReference>
<gene>
    <name evidence="8" type="ORF">BJG266_LOCUS3678</name>
    <name evidence="9" type="ORF">QVE165_LOCUS19597</name>
</gene>
<evidence type="ECO:0000256" key="2">
    <source>
        <dbReference type="ARBA" id="ARBA00008541"/>
    </source>
</evidence>
<dbReference type="Pfam" id="PF06888">
    <property type="entry name" value="Put_Phosphatase"/>
    <property type="match status" value="1"/>
</dbReference>
<dbReference type="NCBIfam" id="TIGR01488">
    <property type="entry name" value="HAD-SF-IB"/>
    <property type="match status" value="1"/>
</dbReference>
<comment type="similarity">
    <text evidence="2">Belongs to the HAD-like hydrolase superfamily. PHOSPHO family.</text>
</comment>
<keyword evidence="3 7" id="KW-0479">Metal-binding</keyword>
<dbReference type="Gene3D" id="3.90.1470.20">
    <property type="match status" value="1"/>
</dbReference>
<dbReference type="OrthoDB" id="5859291at2759"/>
<dbReference type="Gene3D" id="3.40.50.1000">
    <property type="entry name" value="HAD superfamily/HAD-like"/>
    <property type="match status" value="1"/>
</dbReference>
<evidence type="ECO:0000256" key="5">
    <source>
        <dbReference type="ARBA" id="ARBA00022842"/>
    </source>
</evidence>
<dbReference type="PIRSF" id="PIRSF031051">
    <property type="entry name" value="PyrdxlP_Pase_PHOSPHO2"/>
    <property type="match status" value="1"/>
</dbReference>
<proteinExistence type="inferred from homology"/>
<dbReference type="InterPro" id="IPR036412">
    <property type="entry name" value="HAD-like_sf"/>
</dbReference>
<name>A0A813QWR7_9BILA</name>
<dbReference type="EMBL" id="CAJNOM010000120">
    <property type="protein sequence ID" value="CAF1087898.1"/>
    <property type="molecule type" value="Genomic_DNA"/>
</dbReference>
<feature type="active site" description="Proton donor" evidence="6">
    <location>
        <position position="13"/>
    </location>
</feature>
<keyword evidence="10" id="KW-1185">Reference proteome</keyword>
<dbReference type="Proteomes" id="UP000663877">
    <property type="component" value="Unassembled WGS sequence"/>
</dbReference>
<evidence type="ECO:0000256" key="7">
    <source>
        <dbReference type="PIRSR" id="PIRSR031051-3"/>
    </source>
</evidence>
<reference evidence="8" key="1">
    <citation type="submission" date="2021-02" db="EMBL/GenBank/DDBJ databases">
        <authorList>
            <person name="Nowell W R."/>
        </authorList>
    </citation>
    <scope>NUCLEOTIDE SEQUENCE</scope>
</reference>
<evidence type="ECO:0000313" key="9">
    <source>
        <dbReference type="EMBL" id="CAF1087898.1"/>
    </source>
</evidence>
<dbReference type="Proteomes" id="UP000663832">
    <property type="component" value="Unassembled WGS sequence"/>
</dbReference>
<keyword evidence="5 7" id="KW-0460">Magnesium</keyword>
<comment type="cofactor">
    <cofactor evidence="1 7">
        <name>Mg(2+)</name>
        <dbReference type="ChEBI" id="CHEBI:18420"/>
    </cofactor>
</comment>
<dbReference type="InterPro" id="IPR016965">
    <property type="entry name" value="Pase_PHOSPHO-typ"/>
</dbReference>
<dbReference type="InterPro" id="IPR023214">
    <property type="entry name" value="HAD_sf"/>
</dbReference>
<feature type="binding site" evidence="7">
    <location>
        <position position="181"/>
    </location>
    <ligand>
        <name>Mg(2+)</name>
        <dbReference type="ChEBI" id="CHEBI:18420"/>
    </ligand>
</feature>
<dbReference type="NCBIfam" id="TIGR01489">
    <property type="entry name" value="DKMTPPase-SF"/>
    <property type="match status" value="1"/>
</dbReference>
<feature type="binding site" evidence="7">
    <location>
        <position position="13"/>
    </location>
    <ligand>
        <name>Mg(2+)</name>
        <dbReference type="ChEBI" id="CHEBI:18420"/>
    </ligand>
</feature>
<evidence type="ECO:0000313" key="8">
    <source>
        <dbReference type="EMBL" id="CAF0772928.1"/>
    </source>
</evidence>
<keyword evidence="4" id="KW-0378">Hydrolase</keyword>
<accession>A0A813QWR7</accession>
<dbReference type="EMBL" id="CAJNOI010000008">
    <property type="protein sequence ID" value="CAF0772928.1"/>
    <property type="molecule type" value="Genomic_DNA"/>
</dbReference>
<evidence type="ECO:0000256" key="1">
    <source>
        <dbReference type="ARBA" id="ARBA00001946"/>
    </source>
</evidence>
<evidence type="ECO:0000256" key="4">
    <source>
        <dbReference type="ARBA" id="ARBA00022801"/>
    </source>
</evidence>
<dbReference type="SUPFAM" id="SSF56784">
    <property type="entry name" value="HAD-like"/>
    <property type="match status" value="1"/>
</dbReference>
<evidence type="ECO:0000256" key="6">
    <source>
        <dbReference type="PIRSR" id="PIRSR031051-1"/>
    </source>
</evidence>
<dbReference type="PANTHER" id="PTHR20889:SF12">
    <property type="entry name" value="LP01149P"/>
    <property type="match status" value="1"/>
</dbReference>
<dbReference type="AlphaFoldDB" id="A0A813QWR7"/>
<protein>
    <submittedName>
        <fullName evidence="8">Uncharacterized protein</fullName>
    </submittedName>
</protein>
<dbReference type="InterPro" id="IPR006384">
    <property type="entry name" value="HAD_hydro_PyrdxlP_Pase-like"/>
</dbReference>
<feature type="binding site" evidence="7">
    <location>
        <position position="11"/>
    </location>
    <ligand>
        <name>Mg(2+)</name>
        <dbReference type="ChEBI" id="CHEBI:18420"/>
    </ligand>
</feature>
<dbReference type="GO" id="GO:0046872">
    <property type="term" value="F:metal ion binding"/>
    <property type="evidence" value="ECO:0007669"/>
    <property type="project" value="UniProtKB-KW"/>
</dbReference>
<dbReference type="PANTHER" id="PTHR20889">
    <property type="entry name" value="PHOSPHATASE, ORPHAN 1, 2"/>
    <property type="match status" value="1"/>
</dbReference>
<evidence type="ECO:0000313" key="11">
    <source>
        <dbReference type="Proteomes" id="UP000663877"/>
    </source>
</evidence>
<evidence type="ECO:0000313" key="10">
    <source>
        <dbReference type="Proteomes" id="UP000663832"/>
    </source>
</evidence>
<feature type="active site" description="Nucleophile" evidence="6">
    <location>
        <position position="11"/>
    </location>
</feature>
<comment type="caution">
    <text evidence="8">The sequence shown here is derived from an EMBL/GenBank/DDBJ whole genome shotgun (WGS) entry which is preliminary data.</text>
</comment>